<dbReference type="SUPFAM" id="SSF52540">
    <property type="entry name" value="P-loop containing nucleoside triphosphate hydrolases"/>
    <property type="match status" value="1"/>
</dbReference>
<evidence type="ECO:0000259" key="6">
    <source>
        <dbReference type="PROSITE" id="PS50893"/>
    </source>
</evidence>
<dbReference type="InterPro" id="IPR027417">
    <property type="entry name" value="P-loop_NTPase"/>
</dbReference>
<dbReference type="EMBL" id="CP021255">
    <property type="protein sequence ID" value="AVD70685.1"/>
    <property type="molecule type" value="Genomic_DNA"/>
</dbReference>
<name>A0A2L1GLY0_9BACT</name>
<dbReference type="PROSITE" id="PS50893">
    <property type="entry name" value="ABC_TRANSPORTER_2"/>
    <property type="match status" value="1"/>
</dbReference>
<dbReference type="InterPro" id="IPR030660">
    <property type="entry name" value="ABC_branched_ATPase_LivF/BraG"/>
</dbReference>
<dbReference type="InterPro" id="IPR003593">
    <property type="entry name" value="AAA+_ATPase"/>
</dbReference>
<evidence type="ECO:0000256" key="4">
    <source>
        <dbReference type="ARBA" id="ARBA00022840"/>
    </source>
</evidence>
<sequence length="238" mass="25657">MTTLLEIRNLHVSYGNVEALHGIDLAVEAGEIVTILGANGAGKSTALHAVSGLLRPTGGEILFDGQPLHRLPAHRILRAGISQSPEGRRVFGTLTVRENINLGAYTVRDQALAAKNRKWIYELFPRLEERQHQLAGTLSGGEQQMLAIGRALMSRPRVLLLDEPSLGLAPLLVQAIFQTIREINAAGVTVLLVEQNARAALRLAHRGYVLELGHITVSGPADELLADPQVRDAYLGGA</sequence>
<dbReference type="AlphaFoldDB" id="A0A2L1GLY0"/>
<dbReference type="PANTHER" id="PTHR43820:SF4">
    <property type="entry name" value="HIGH-AFFINITY BRANCHED-CHAIN AMINO ACID TRANSPORT ATP-BINDING PROTEIN LIVF"/>
    <property type="match status" value="1"/>
</dbReference>
<dbReference type="RefSeq" id="WP_104935979.1">
    <property type="nucleotide sequence ID" value="NZ_CP021255.1"/>
</dbReference>
<dbReference type="GO" id="GO:0005524">
    <property type="term" value="F:ATP binding"/>
    <property type="evidence" value="ECO:0007669"/>
    <property type="project" value="UniProtKB-KW"/>
</dbReference>
<evidence type="ECO:0000256" key="5">
    <source>
        <dbReference type="ARBA" id="ARBA00022970"/>
    </source>
</evidence>
<keyword evidence="4 7" id="KW-0067">ATP-binding</keyword>
<dbReference type="CDD" id="cd03224">
    <property type="entry name" value="ABC_TM1139_LivF_branched"/>
    <property type="match status" value="1"/>
</dbReference>
<evidence type="ECO:0000313" key="7">
    <source>
        <dbReference type="EMBL" id="AVD70685.1"/>
    </source>
</evidence>
<comment type="similarity">
    <text evidence="1">Belongs to the ABC transporter superfamily.</text>
</comment>
<dbReference type="Gene3D" id="3.40.50.300">
    <property type="entry name" value="P-loop containing nucleotide triphosphate hydrolases"/>
    <property type="match status" value="1"/>
</dbReference>
<dbReference type="PIRSF" id="PIRSF039137">
    <property type="entry name" value="ABC_branched_ATPase"/>
    <property type="match status" value="1"/>
</dbReference>
<dbReference type="InterPro" id="IPR017871">
    <property type="entry name" value="ABC_transporter-like_CS"/>
</dbReference>
<dbReference type="GO" id="GO:0015658">
    <property type="term" value="F:branched-chain amino acid transmembrane transporter activity"/>
    <property type="evidence" value="ECO:0007669"/>
    <property type="project" value="InterPro"/>
</dbReference>
<evidence type="ECO:0000256" key="1">
    <source>
        <dbReference type="ARBA" id="ARBA00005417"/>
    </source>
</evidence>
<dbReference type="GO" id="GO:0016887">
    <property type="term" value="F:ATP hydrolysis activity"/>
    <property type="evidence" value="ECO:0007669"/>
    <property type="project" value="InterPro"/>
</dbReference>
<protein>
    <submittedName>
        <fullName evidence="7">ABC transporter ATP-binding protein</fullName>
    </submittedName>
</protein>
<keyword evidence="5" id="KW-0029">Amino-acid transport</keyword>
<keyword evidence="2" id="KW-0813">Transport</keyword>
<dbReference type="PANTHER" id="PTHR43820">
    <property type="entry name" value="HIGH-AFFINITY BRANCHED-CHAIN AMINO ACID TRANSPORT ATP-BINDING PROTEIN LIVF"/>
    <property type="match status" value="1"/>
</dbReference>
<reference evidence="7 8" key="1">
    <citation type="journal article" date="2018" name="MBio">
        <title>Insights into the evolution of host association through the isolation and characterization of a novel human periodontal pathobiont, Desulfobulbus oralis.</title>
        <authorList>
            <person name="Cross K.L."/>
            <person name="Chirania P."/>
            <person name="Xiong W."/>
            <person name="Beall C.J."/>
            <person name="Elkins J.G."/>
            <person name="Giannone R.J."/>
            <person name="Griffen A.L."/>
            <person name="Guss A.M."/>
            <person name="Hettich R.L."/>
            <person name="Joshi S.S."/>
            <person name="Mokrzan E.M."/>
            <person name="Martin R.K."/>
            <person name="Zhulin I.B."/>
            <person name="Leys E.J."/>
            <person name="Podar M."/>
        </authorList>
    </citation>
    <scope>NUCLEOTIDE SEQUENCE [LARGE SCALE GENOMIC DNA]</scope>
    <source>
        <strain evidence="7 8">ORNL</strain>
    </source>
</reference>
<evidence type="ECO:0000256" key="3">
    <source>
        <dbReference type="ARBA" id="ARBA00022741"/>
    </source>
</evidence>
<evidence type="ECO:0000313" key="8">
    <source>
        <dbReference type="Proteomes" id="UP000239867"/>
    </source>
</evidence>
<evidence type="ECO:0000256" key="2">
    <source>
        <dbReference type="ARBA" id="ARBA00022448"/>
    </source>
</evidence>
<dbReference type="PROSITE" id="PS00211">
    <property type="entry name" value="ABC_TRANSPORTER_1"/>
    <property type="match status" value="1"/>
</dbReference>
<dbReference type="KEGG" id="deo:CAY53_03630"/>
<dbReference type="Pfam" id="PF00005">
    <property type="entry name" value="ABC_tran"/>
    <property type="match status" value="1"/>
</dbReference>
<gene>
    <name evidence="7" type="ORF">CAY53_03630</name>
</gene>
<keyword evidence="8" id="KW-1185">Reference proteome</keyword>
<proteinExistence type="inferred from homology"/>
<dbReference type="InterPro" id="IPR052156">
    <property type="entry name" value="BCAA_Transport_ATP-bd_LivF"/>
</dbReference>
<dbReference type="GO" id="GO:0015807">
    <property type="term" value="P:L-amino acid transport"/>
    <property type="evidence" value="ECO:0007669"/>
    <property type="project" value="TreeGrafter"/>
</dbReference>
<accession>A0A2L1GLY0</accession>
<organism evidence="7 8">
    <name type="scientific">Desulfobulbus oralis</name>
    <dbReference type="NCBI Taxonomy" id="1986146"/>
    <lineage>
        <taxon>Bacteria</taxon>
        <taxon>Pseudomonadati</taxon>
        <taxon>Thermodesulfobacteriota</taxon>
        <taxon>Desulfobulbia</taxon>
        <taxon>Desulfobulbales</taxon>
        <taxon>Desulfobulbaceae</taxon>
        <taxon>Desulfobulbus</taxon>
    </lineage>
</organism>
<feature type="domain" description="ABC transporter" evidence="6">
    <location>
        <begin position="5"/>
        <end position="237"/>
    </location>
</feature>
<dbReference type="Pfam" id="PF12399">
    <property type="entry name" value="BCA_ABC_TP_C"/>
    <property type="match status" value="1"/>
</dbReference>
<dbReference type="Proteomes" id="UP000239867">
    <property type="component" value="Chromosome"/>
</dbReference>
<dbReference type="InterPro" id="IPR003439">
    <property type="entry name" value="ABC_transporter-like_ATP-bd"/>
</dbReference>
<keyword evidence="3" id="KW-0547">Nucleotide-binding</keyword>
<dbReference type="OrthoDB" id="9780436at2"/>
<dbReference type="SMART" id="SM00382">
    <property type="entry name" value="AAA"/>
    <property type="match status" value="1"/>
</dbReference>
<dbReference type="InterPro" id="IPR032823">
    <property type="entry name" value="BCA_ABC_TP_C"/>
</dbReference>